<name>A0A0E3S8E7_9EURY</name>
<gene>
    <name evidence="1" type="ORF">MSLAZ_2117</name>
</gene>
<evidence type="ECO:0000313" key="1">
    <source>
        <dbReference type="EMBL" id="AKB75378.1"/>
    </source>
</evidence>
<dbReference type="AlphaFoldDB" id="A0A0E3S8E7"/>
<accession>A0A0E3S8E7</accession>
<dbReference type="HOGENOM" id="CLU_2766091_0_0_2"/>
<proteinExistence type="predicted"/>
<evidence type="ECO:0000313" key="2">
    <source>
        <dbReference type="Proteomes" id="UP000033072"/>
    </source>
</evidence>
<reference evidence="1 2" key="1">
    <citation type="submission" date="2014-07" db="EMBL/GenBank/DDBJ databases">
        <title>Methanogenic archaea and the global carbon cycle.</title>
        <authorList>
            <person name="Henriksen J.R."/>
            <person name="Luke J."/>
            <person name="Reinhart S."/>
            <person name="Benedict M.N."/>
            <person name="Youngblut N.D."/>
            <person name="Metcalf M.E."/>
            <person name="Whitaker R.J."/>
            <person name="Metcalf W.W."/>
        </authorList>
    </citation>
    <scope>NUCLEOTIDE SEQUENCE [LARGE SCALE GENOMIC DNA]</scope>
    <source>
        <strain evidence="1 2">Z-7289</strain>
    </source>
</reference>
<keyword evidence="2" id="KW-1185">Reference proteome</keyword>
<dbReference type="KEGG" id="mls:MSLAZ_2117"/>
<dbReference type="Proteomes" id="UP000033072">
    <property type="component" value="Chromosome"/>
</dbReference>
<protein>
    <submittedName>
        <fullName evidence="1">Uncharacterized protein</fullName>
    </submittedName>
</protein>
<organism evidence="1 2">
    <name type="scientific">Methanosarcina lacustris Z-7289</name>
    <dbReference type="NCBI Taxonomy" id="1434111"/>
    <lineage>
        <taxon>Archaea</taxon>
        <taxon>Methanobacteriati</taxon>
        <taxon>Methanobacteriota</taxon>
        <taxon>Stenosarchaea group</taxon>
        <taxon>Methanomicrobia</taxon>
        <taxon>Methanosarcinales</taxon>
        <taxon>Methanosarcinaceae</taxon>
        <taxon>Methanosarcina</taxon>
    </lineage>
</organism>
<sequence>MDKAKLKSTLKMLFFKFFQIIFSTSHQKSWRRHYIYFSKKEVDLGAYPEGKFLTTEPLKSKNNCSDFRY</sequence>
<dbReference type="EMBL" id="CP009515">
    <property type="protein sequence ID" value="AKB75378.1"/>
    <property type="molecule type" value="Genomic_DNA"/>
</dbReference>
<dbReference type="PATRIC" id="fig|1434111.4.peg.2808"/>